<evidence type="ECO:0000313" key="1">
    <source>
        <dbReference type="EMBL" id="OJH33937.1"/>
    </source>
</evidence>
<keyword evidence="2" id="KW-1185">Reference proteome</keyword>
<comment type="caution">
    <text evidence="1">The sequence shown here is derived from an EMBL/GenBank/DDBJ whole genome shotgun (WGS) entry which is preliminary data.</text>
</comment>
<name>A0A1L9AVA0_9BACT</name>
<gene>
    <name evidence="1" type="ORF">BON30_46280</name>
</gene>
<protein>
    <recommendedName>
        <fullName evidence="3">Plasmid replication protein</fullName>
    </recommendedName>
</protein>
<sequence length="386" mass="43402">MPDQPDEPKTPATLLAEASAESPLGQLSLRVLPPAKAQPEVPAQKPAVSTRMRNKVLRFTDAIEARRDETQLLAFSPEDFIRFGLPYKRFPGTEYERRNGGMRYRITSVPEYGVPFGQDRLLPIWLASAYAVCGQPESGVIQFRSVRDILLAFGLPTGGSKHLALKESLLRLTHATLFVYDERQRDGKGSGERYVLRRYNLIDAVDLWFDKQGKQPNQYSLWQNFITLSRSFAESLRQKVMPLDLNTVRALKNNPMALDLYIWQAHRSWELHQKRLSSVGVPVFGAEGLLAQLGTQVVAEKKARQLIRTSQALVEGVWRDCPNHLTRDGNRLVLRPAEDLKDARLDLPGVTSRPPVTRLLAAVGAPSDTLLADKRLQVRRPPADTP</sequence>
<dbReference type="RefSeq" id="WP_071905054.1">
    <property type="nucleotide sequence ID" value="NZ_MPIN01000025.1"/>
</dbReference>
<organism evidence="1 2">
    <name type="scientific">Cystobacter ferrugineus</name>
    <dbReference type="NCBI Taxonomy" id="83449"/>
    <lineage>
        <taxon>Bacteria</taxon>
        <taxon>Pseudomonadati</taxon>
        <taxon>Myxococcota</taxon>
        <taxon>Myxococcia</taxon>
        <taxon>Myxococcales</taxon>
        <taxon>Cystobacterineae</taxon>
        <taxon>Archangiaceae</taxon>
        <taxon>Cystobacter</taxon>
    </lineage>
</organism>
<proteinExistence type="predicted"/>
<reference evidence="1 2" key="2">
    <citation type="submission" date="2016-12" db="EMBL/GenBank/DDBJ databases">
        <title>Draft Genome Sequence of Cystobacter ferrugineus Strain Cbfe23.</title>
        <authorList>
            <person name="Akbar S."/>
            <person name="Dowd S.E."/>
            <person name="Stevens D.C."/>
        </authorList>
    </citation>
    <scope>NUCLEOTIDE SEQUENCE [LARGE SCALE GENOMIC DNA]</scope>
    <source>
        <strain evidence="1 2">Cbfe23</strain>
    </source>
</reference>
<dbReference type="Proteomes" id="UP000182229">
    <property type="component" value="Unassembled WGS sequence"/>
</dbReference>
<dbReference type="EMBL" id="MPIN01000025">
    <property type="protein sequence ID" value="OJH33937.1"/>
    <property type="molecule type" value="Genomic_DNA"/>
</dbReference>
<evidence type="ECO:0000313" key="2">
    <source>
        <dbReference type="Proteomes" id="UP000182229"/>
    </source>
</evidence>
<dbReference type="Pfam" id="PF04796">
    <property type="entry name" value="RepA_C"/>
    <property type="match status" value="1"/>
</dbReference>
<dbReference type="STRING" id="83449.BON30_46280"/>
<dbReference type="InterPro" id="IPR006881">
    <property type="entry name" value="RepA_C"/>
</dbReference>
<accession>A0A1L9AVA0</accession>
<reference evidence="2" key="1">
    <citation type="submission" date="2016-11" db="EMBL/GenBank/DDBJ databases">
        <authorList>
            <person name="Shukria A."/>
            <person name="Stevens D.C."/>
        </authorList>
    </citation>
    <scope>NUCLEOTIDE SEQUENCE [LARGE SCALE GENOMIC DNA]</scope>
    <source>
        <strain evidence="2">Cbfe23</strain>
    </source>
</reference>
<dbReference type="AlphaFoldDB" id="A0A1L9AVA0"/>
<evidence type="ECO:0008006" key="3">
    <source>
        <dbReference type="Google" id="ProtNLM"/>
    </source>
</evidence>